<keyword evidence="3" id="KW-0949">S-adenosyl-L-methionine</keyword>
<keyword evidence="6" id="KW-1185">Reference proteome</keyword>
<dbReference type="PANTHER" id="PTHR43464">
    <property type="entry name" value="METHYLTRANSFERASE"/>
    <property type="match status" value="1"/>
</dbReference>
<dbReference type="KEGG" id="ccro:CMC5_058860"/>
<protein>
    <recommendedName>
        <fullName evidence="4">Methyltransferase domain-containing protein</fullName>
    </recommendedName>
</protein>
<dbReference type="CDD" id="cd02440">
    <property type="entry name" value="AdoMet_MTases"/>
    <property type="match status" value="1"/>
</dbReference>
<dbReference type="PANTHER" id="PTHR43464:SF19">
    <property type="entry name" value="UBIQUINONE BIOSYNTHESIS O-METHYLTRANSFERASE, MITOCHONDRIAL"/>
    <property type="match status" value="1"/>
</dbReference>
<gene>
    <name evidence="5" type="ORF">CMC5_058860</name>
</gene>
<evidence type="ECO:0000313" key="5">
    <source>
        <dbReference type="EMBL" id="AKT41680.1"/>
    </source>
</evidence>
<reference evidence="5 6" key="1">
    <citation type="submission" date="2015-07" db="EMBL/GenBank/DDBJ databases">
        <title>Genome analysis of myxobacterium Chondromyces crocatus Cm c5 reveals a high potential for natural compound synthesis and the genetic basis for the loss of fruiting body formation.</title>
        <authorList>
            <person name="Zaburannyi N."/>
            <person name="Bunk B."/>
            <person name="Maier J."/>
            <person name="Overmann J."/>
            <person name="Mueller R."/>
        </authorList>
    </citation>
    <scope>NUCLEOTIDE SEQUENCE [LARGE SCALE GENOMIC DNA]</scope>
    <source>
        <strain evidence="5 6">Cm c5</strain>
    </source>
</reference>
<evidence type="ECO:0000256" key="1">
    <source>
        <dbReference type="ARBA" id="ARBA00022603"/>
    </source>
</evidence>
<dbReference type="SUPFAM" id="SSF53335">
    <property type="entry name" value="S-adenosyl-L-methionine-dependent methyltransferases"/>
    <property type="match status" value="1"/>
</dbReference>
<evidence type="ECO:0000259" key="4">
    <source>
        <dbReference type="Pfam" id="PF13649"/>
    </source>
</evidence>
<name>A0A0K1ELC2_CHOCO</name>
<dbReference type="Pfam" id="PF13649">
    <property type="entry name" value="Methyltransf_25"/>
    <property type="match status" value="1"/>
</dbReference>
<dbReference type="RefSeq" id="WP_050433424.1">
    <property type="nucleotide sequence ID" value="NZ_CP012159.1"/>
</dbReference>
<accession>A0A0K1ELC2</accession>
<proteinExistence type="predicted"/>
<organism evidence="5 6">
    <name type="scientific">Chondromyces crocatus</name>
    <dbReference type="NCBI Taxonomy" id="52"/>
    <lineage>
        <taxon>Bacteria</taxon>
        <taxon>Pseudomonadati</taxon>
        <taxon>Myxococcota</taxon>
        <taxon>Polyangia</taxon>
        <taxon>Polyangiales</taxon>
        <taxon>Polyangiaceae</taxon>
        <taxon>Chondromyces</taxon>
    </lineage>
</organism>
<dbReference type="EMBL" id="CP012159">
    <property type="protein sequence ID" value="AKT41680.1"/>
    <property type="molecule type" value="Genomic_DNA"/>
</dbReference>
<dbReference type="GO" id="GO:0032259">
    <property type="term" value="P:methylation"/>
    <property type="evidence" value="ECO:0007669"/>
    <property type="project" value="UniProtKB-KW"/>
</dbReference>
<dbReference type="Proteomes" id="UP000067626">
    <property type="component" value="Chromosome"/>
</dbReference>
<dbReference type="InterPro" id="IPR029063">
    <property type="entry name" value="SAM-dependent_MTases_sf"/>
</dbReference>
<dbReference type="Gene3D" id="3.40.50.150">
    <property type="entry name" value="Vaccinia Virus protein VP39"/>
    <property type="match status" value="1"/>
</dbReference>
<evidence type="ECO:0000256" key="3">
    <source>
        <dbReference type="ARBA" id="ARBA00022691"/>
    </source>
</evidence>
<sequence>MGEFEQDRAAIERHYLERFLPSSPWASLINNQPYLYQRQRQRRLREALVACGYGAADRLRDLTALDIGCGAGNNLAWLADLGADPAHLTGIDLLEPRVDVARARFKGIHFLAGDITETDVGGPYDVVMLIAVLTSVVNPAFKRRIVDRALSLLKPSGVFFFYDVVTRRPVTGTADYQCLTFDELDAYVAPHRFHYFKRDLLKPRLVDRLVPRHGVAVAELVQATGLFNIDGTFAYLQRRP</sequence>
<dbReference type="AlphaFoldDB" id="A0A0K1ELC2"/>
<dbReference type="STRING" id="52.CMC5_058860"/>
<evidence type="ECO:0000313" key="6">
    <source>
        <dbReference type="Proteomes" id="UP000067626"/>
    </source>
</evidence>
<dbReference type="OrthoDB" id="9792752at2"/>
<feature type="domain" description="Methyltransferase" evidence="4">
    <location>
        <begin position="65"/>
        <end position="157"/>
    </location>
</feature>
<dbReference type="GO" id="GO:0008168">
    <property type="term" value="F:methyltransferase activity"/>
    <property type="evidence" value="ECO:0007669"/>
    <property type="project" value="UniProtKB-KW"/>
</dbReference>
<dbReference type="InterPro" id="IPR041698">
    <property type="entry name" value="Methyltransf_25"/>
</dbReference>
<keyword evidence="1" id="KW-0489">Methyltransferase</keyword>
<evidence type="ECO:0000256" key="2">
    <source>
        <dbReference type="ARBA" id="ARBA00022679"/>
    </source>
</evidence>
<keyword evidence="2" id="KW-0808">Transferase</keyword>